<reference evidence="2 3" key="1">
    <citation type="submission" date="2018-10" db="EMBL/GenBank/DDBJ databases">
        <authorList>
            <person name="Li J."/>
        </authorList>
    </citation>
    <scope>NUCLEOTIDE SEQUENCE [LARGE SCALE GENOMIC DNA]</scope>
    <source>
        <strain evidence="2 3">IF 016277</strain>
    </source>
</reference>
<keyword evidence="3" id="KW-1185">Reference proteome</keyword>
<dbReference type="AlphaFoldDB" id="A0A3L7A735"/>
<dbReference type="InterPro" id="IPR036390">
    <property type="entry name" value="WH_DNA-bd_sf"/>
</dbReference>
<dbReference type="InterPro" id="IPR036388">
    <property type="entry name" value="WH-like_DNA-bd_sf"/>
</dbReference>
<feature type="domain" description="Transcription regulator PadR N-terminal" evidence="1">
    <location>
        <begin position="38"/>
        <end position="82"/>
    </location>
</feature>
<dbReference type="SUPFAM" id="SSF46785">
    <property type="entry name" value="Winged helix' DNA-binding domain"/>
    <property type="match status" value="1"/>
</dbReference>
<dbReference type="RefSeq" id="WP_121648673.1">
    <property type="nucleotide sequence ID" value="NZ_RCUX01000006.1"/>
</dbReference>
<dbReference type="InterPro" id="IPR005149">
    <property type="entry name" value="Tscrpt_reg_PadR_N"/>
</dbReference>
<evidence type="ECO:0000313" key="2">
    <source>
        <dbReference type="EMBL" id="RLP75698.1"/>
    </source>
</evidence>
<name>A0A3L7A735_9MICO</name>
<gene>
    <name evidence="2" type="ORF">D9V32_09525</name>
</gene>
<protein>
    <submittedName>
        <fullName evidence="2">PadR family transcriptional regulator</fullName>
    </submittedName>
</protein>
<dbReference type="OrthoDB" id="122286at2"/>
<dbReference type="Proteomes" id="UP000272503">
    <property type="component" value="Unassembled WGS sequence"/>
</dbReference>
<accession>A0A3L7A735</accession>
<comment type="caution">
    <text evidence="2">The sequence shown here is derived from an EMBL/GenBank/DDBJ whole genome shotgun (WGS) entry which is preliminary data.</text>
</comment>
<organism evidence="2 3">
    <name type="scientific">Mycetocola tolaasinivorans</name>
    <dbReference type="NCBI Taxonomy" id="76635"/>
    <lineage>
        <taxon>Bacteria</taxon>
        <taxon>Bacillati</taxon>
        <taxon>Actinomycetota</taxon>
        <taxon>Actinomycetes</taxon>
        <taxon>Micrococcales</taxon>
        <taxon>Microbacteriaceae</taxon>
        <taxon>Mycetocola</taxon>
    </lineage>
</organism>
<evidence type="ECO:0000259" key="1">
    <source>
        <dbReference type="Pfam" id="PF03551"/>
    </source>
</evidence>
<proteinExistence type="predicted"/>
<dbReference type="Gene3D" id="1.10.10.10">
    <property type="entry name" value="Winged helix-like DNA-binding domain superfamily/Winged helix DNA-binding domain"/>
    <property type="match status" value="1"/>
</dbReference>
<dbReference type="EMBL" id="RCUX01000006">
    <property type="protein sequence ID" value="RLP75698.1"/>
    <property type="molecule type" value="Genomic_DNA"/>
</dbReference>
<sequence>MLPLSRITPATVDVLDALLNESDSVWGLLIVKQTGRPAGSVYPILERLEGAGWVTSGWEEDDARAGARRRLYTLTPEGAAAARTTVADARAKAAAKSARVARTAARAGSTGSVGSAGITGLSGAEATA</sequence>
<dbReference type="Pfam" id="PF03551">
    <property type="entry name" value="PadR"/>
    <property type="match status" value="1"/>
</dbReference>
<evidence type="ECO:0000313" key="3">
    <source>
        <dbReference type="Proteomes" id="UP000272503"/>
    </source>
</evidence>